<dbReference type="WBParaSite" id="GPUH_0000696501-mRNA-1">
    <property type="protein sequence ID" value="GPUH_0000696501-mRNA-1"/>
    <property type="gene ID" value="GPUH_0000696501"/>
</dbReference>
<evidence type="ECO:0000313" key="1">
    <source>
        <dbReference type="EMBL" id="VDK56698.1"/>
    </source>
</evidence>
<reference evidence="3" key="1">
    <citation type="submission" date="2016-06" db="UniProtKB">
        <authorList>
            <consortium name="WormBaseParasite"/>
        </authorList>
    </citation>
    <scope>IDENTIFICATION</scope>
</reference>
<evidence type="ECO:0000313" key="3">
    <source>
        <dbReference type="WBParaSite" id="GPUH_0000696501-mRNA-1"/>
    </source>
</evidence>
<dbReference type="EMBL" id="UYRT01017206">
    <property type="protein sequence ID" value="VDK56698.1"/>
    <property type="molecule type" value="Genomic_DNA"/>
</dbReference>
<evidence type="ECO:0000313" key="2">
    <source>
        <dbReference type="Proteomes" id="UP000271098"/>
    </source>
</evidence>
<organism evidence="3">
    <name type="scientific">Gongylonema pulchrum</name>
    <dbReference type="NCBI Taxonomy" id="637853"/>
    <lineage>
        <taxon>Eukaryota</taxon>
        <taxon>Metazoa</taxon>
        <taxon>Ecdysozoa</taxon>
        <taxon>Nematoda</taxon>
        <taxon>Chromadorea</taxon>
        <taxon>Rhabditida</taxon>
        <taxon>Spirurina</taxon>
        <taxon>Spiruromorpha</taxon>
        <taxon>Spiruroidea</taxon>
        <taxon>Gongylonematidae</taxon>
        <taxon>Gongylonema</taxon>
    </lineage>
</organism>
<dbReference type="Proteomes" id="UP000271098">
    <property type="component" value="Unassembled WGS sequence"/>
</dbReference>
<protein>
    <submittedName>
        <fullName evidence="1 3">Uncharacterized protein</fullName>
    </submittedName>
</protein>
<dbReference type="AlphaFoldDB" id="A0A183DE15"/>
<reference evidence="1 2" key="2">
    <citation type="submission" date="2018-11" db="EMBL/GenBank/DDBJ databases">
        <authorList>
            <consortium name="Pathogen Informatics"/>
        </authorList>
    </citation>
    <scope>NUCLEOTIDE SEQUENCE [LARGE SCALE GENOMIC DNA]</scope>
</reference>
<accession>A0A183DE15</accession>
<sequence>MYTDRQTSRNTYVQQQTGYVTVAAVQLSEQRVYQCHKVVVTAYQQHTGNLRNIPDRSGPRPDIDDHSLCVFLTKKEAALCLLNCMESPELLIYLHCFTLVINVAFRTNPRSPPLCDW</sequence>
<name>A0A183DE15_9BILA</name>
<proteinExistence type="predicted"/>
<keyword evidence="2" id="KW-1185">Reference proteome</keyword>
<gene>
    <name evidence="1" type="ORF">GPUH_LOCUS6955</name>
</gene>